<feature type="transmembrane region" description="Helical" evidence="2">
    <location>
        <begin position="116"/>
        <end position="140"/>
    </location>
</feature>
<keyword evidence="2" id="KW-0472">Membrane</keyword>
<gene>
    <name evidence="3" type="ORF">Esi_0215_0041</name>
</gene>
<keyword evidence="4" id="KW-1185">Reference proteome</keyword>
<dbReference type="AlphaFoldDB" id="D7FRK2"/>
<feature type="compositionally biased region" description="Low complexity" evidence="1">
    <location>
        <begin position="57"/>
        <end position="78"/>
    </location>
</feature>
<dbReference type="EMBL" id="FN648393">
    <property type="protein sequence ID" value="CBJ30793.1"/>
    <property type="molecule type" value="Genomic_DNA"/>
</dbReference>
<feature type="transmembrane region" description="Helical" evidence="2">
    <location>
        <begin position="203"/>
        <end position="229"/>
    </location>
</feature>
<evidence type="ECO:0000313" key="3">
    <source>
        <dbReference type="EMBL" id="CBJ30793.1"/>
    </source>
</evidence>
<dbReference type="EMBL" id="FN649739">
    <property type="protein sequence ID" value="CBJ30793.1"/>
    <property type="molecule type" value="Genomic_DNA"/>
</dbReference>
<proteinExistence type="predicted"/>
<name>D7FRK2_ECTSI</name>
<evidence type="ECO:0000256" key="2">
    <source>
        <dbReference type="SAM" id="Phobius"/>
    </source>
</evidence>
<dbReference type="eggNOG" id="ENOG502S8NT">
    <property type="taxonomic scope" value="Eukaryota"/>
</dbReference>
<sequence length="244" mass="25772">MMHRLGALTALTGIMSMSSPGAPGQSSSDLRLVADTGATRRRWEGRQGRALLQQLRSEAAAAGSEESPKPTESSTTGGAAVDDSEGEGGPIKRGLRRVARFFGAGKKMPNIKELGLYALLSYGFVSNASYAICVGLAWFASSKKTGLSPLSPGQWQVFLVSYATLWAINNVLRVPRFALSVSLAPAFDRFIEFLMKKTGRGKGVATGLCVFLVNFLGTFALLSTGILLASMFSGVPFWPAAAAA</sequence>
<reference evidence="3 4" key="1">
    <citation type="journal article" date="2010" name="Nature">
        <title>The Ectocarpus genome and the independent evolution of multicellularity in brown algae.</title>
        <authorList>
            <person name="Cock J.M."/>
            <person name="Sterck L."/>
            <person name="Rouze P."/>
            <person name="Scornet D."/>
            <person name="Allen A.E."/>
            <person name="Amoutzias G."/>
            <person name="Anthouard V."/>
            <person name="Artiguenave F."/>
            <person name="Aury J.M."/>
            <person name="Badger J.H."/>
            <person name="Beszteri B."/>
            <person name="Billiau K."/>
            <person name="Bonnet E."/>
            <person name="Bothwell J.H."/>
            <person name="Bowler C."/>
            <person name="Boyen C."/>
            <person name="Brownlee C."/>
            <person name="Carrano C.J."/>
            <person name="Charrier B."/>
            <person name="Cho G.Y."/>
            <person name="Coelho S.M."/>
            <person name="Collen J."/>
            <person name="Corre E."/>
            <person name="Da Silva C."/>
            <person name="Delage L."/>
            <person name="Delaroque N."/>
            <person name="Dittami S.M."/>
            <person name="Doulbeau S."/>
            <person name="Elias M."/>
            <person name="Farnham G."/>
            <person name="Gachon C.M."/>
            <person name="Gschloessl B."/>
            <person name="Heesch S."/>
            <person name="Jabbari K."/>
            <person name="Jubin C."/>
            <person name="Kawai H."/>
            <person name="Kimura K."/>
            <person name="Kloareg B."/>
            <person name="Kupper F.C."/>
            <person name="Lang D."/>
            <person name="Le Bail A."/>
            <person name="Leblanc C."/>
            <person name="Lerouge P."/>
            <person name="Lohr M."/>
            <person name="Lopez P.J."/>
            <person name="Martens C."/>
            <person name="Maumus F."/>
            <person name="Michel G."/>
            <person name="Miranda-Saavedra D."/>
            <person name="Morales J."/>
            <person name="Moreau H."/>
            <person name="Motomura T."/>
            <person name="Nagasato C."/>
            <person name="Napoli C.A."/>
            <person name="Nelson D.R."/>
            <person name="Nyvall-Collen P."/>
            <person name="Peters A.F."/>
            <person name="Pommier C."/>
            <person name="Potin P."/>
            <person name="Poulain J."/>
            <person name="Quesneville H."/>
            <person name="Read B."/>
            <person name="Rensing S.A."/>
            <person name="Ritter A."/>
            <person name="Rousvoal S."/>
            <person name="Samanta M."/>
            <person name="Samson G."/>
            <person name="Schroeder D.C."/>
            <person name="Segurens B."/>
            <person name="Strittmatter M."/>
            <person name="Tonon T."/>
            <person name="Tregear J.W."/>
            <person name="Valentin K."/>
            <person name="von Dassow P."/>
            <person name="Yamagishi T."/>
            <person name="Van de Peer Y."/>
            <person name="Wincker P."/>
        </authorList>
    </citation>
    <scope>NUCLEOTIDE SEQUENCE [LARGE SCALE GENOMIC DNA]</scope>
    <source>
        <strain evidence="4">Ec32 / CCAP1310/4</strain>
    </source>
</reference>
<dbReference type="Proteomes" id="UP000002630">
    <property type="component" value="Linkage Group LG14"/>
</dbReference>
<dbReference type="InParanoid" id="D7FRK2"/>
<dbReference type="PANTHER" id="PTHR34370">
    <property type="entry name" value="OS04G0600100 PROTEIN"/>
    <property type="match status" value="1"/>
</dbReference>
<evidence type="ECO:0000313" key="4">
    <source>
        <dbReference type="Proteomes" id="UP000002630"/>
    </source>
</evidence>
<dbReference type="OMA" id="ASHRCLN"/>
<accession>D7FRK2</accession>
<protein>
    <submittedName>
        <fullName evidence="3">Uncharacterized protein</fullName>
    </submittedName>
</protein>
<feature type="transmembrane region" description="Helical" evidence="2">
    <location>
        <begin position="152"/>
        <end position="168"/>
    </location>
</feature>
<feature type="region of interest" description="Disordered" evidence="1">
    <location>
        <begin position="17"/>
        <end position="91"/>
    </location>
</feature>
<organism evidence="3 4">
    <name type="scientific">Ectocarpus siliculosus</name>
    <name type="common">Brown alga</name>
    <name type="synonym">Conferva siliculosa</name>
    <dbReference type="NCBI Taxonomy" id="2880"/>
    <lineage>
        <taxon>Eukaryota</taxon>
        <taxon>Sar</taxon>
        <taxon>Stramenopiles</taxon>
        <taxon>Ochrophyta</taxon>
        <taxon>PX clade</taxon>
        <taxon>Phaeophyceae</taxon>
        <taxon>Ectocarpales</taxon>
        <taxon>Ectocarpaceae</taxon>
        <taxon>Ectocarpus</taxon>
    </lineage>
</organism>
<dbReference type="OrthoDB" id="496991at2759"/>
<keyword evidence="2" id="KW-0812">Transmembrane</keyword>
<feature type="compositionally biased region" description="Polar residues" evidence="1">
    <location>
        <begin position="17"/>
        <end position="29"/>
    </location>
</feature>
<keyword evidence="2" id="KW-1133">Transmembrane helix</keyword>
<dbReference type="PANTHER" id="PTHR34370:SF1">
    <property type="entry name" value="OS04G0600100 PROTEIN"/>
    <property type="match status" value="1"/>
</dbReference>
<evidence type="ECO:0000256" key="1">
    <source>
        <dbReference type="SAM" id="MobiDB-lite"/>
    </source>
</evidence>